<dbReference type="InterPro" id="IPR014145">
    <property type="entry name" value="LigD_pol_dom"/>
</dbReference>
<evidence type="ECO:0000259" key="1">
    <source>
        <dbReference type="Pfam" id="PF21686"/>
    </source>
</evidence>
<name>A0A645FGT8_9ZZZZ</name>
<dbReference type="Pfam" id="PF21686">
    <property type="entry name" value="LigD_Prim-Pol"/>
    <property type="match status" value="1"/>
</dbReference>
<dbReference type="PANTHER" id="PTHR42705">
    <property type="entry name" value="BIFUNCTIONAL NON-HOMOLOGOUS END JOINING PROTEIN LIGD"/>
    <property type="match status" value="1"/>
</dbReference>
<gene>
    <name evidence="2" type="primary">ligD_13</name>
    <name evidence="2" type="ORF">SDC9_160913</name>
</gene>
<dbReference type="Gene3D" id="3.90.920.10">
    <property type="entry name" value="DNA primase, PRIM domain"/>
    <property type="match status" value="1"/>
</dbReference>
<protein>
    <submittedName>
        <fullName evidence="2">Multifunctional non-homologous end joining protein LigD</fullName>
    </submittedName>
</protein>
<dbReference type="AlphaFoldDB" id="A0A645FGT8"/>
<dbReference type="PANTHER" id="PTHR42705:SF2">
    <property type="entry name" value="BIFUNCTIONAL NON-HOMOLOGOUS END JOINING PROTEIN LIGD"/>
    <property type="match status" value="1"/>
</dbReference>
<dbReference type="EMBL" id="VSSQ01060103">
    <property type="protein sequence ID" value="MPN13591.1"/>
    <property type="molecule type" value="Genomic_DNA"/>
</dbReference>
<proteinExistence type="predicted"/>
<reference evidence="2" key="1">
    <citation type="submission" date="2019-08" db="EMBL/GenBank/DDBJ databases">
        <authorList>
            <person name="Kucharzyk K."/>
            <person name="Murdoch R.W."/>
            <person name="Higgins S."/>
            <person name="Loffler F."/>
        </authorList>
    </citation>
    <scope>NUCLEOTIDE SEQUENCE</scope>
</reference>
<comment type="caution">
    <text evidence="2">The sequence shown here is derived from an EMBL/GenBank/DDBJ whole genome shotgun (WGS) entry which is preliminary data.</text>
</comment>
<evidence type="ECO:0000313" key="2">
    <source>
        <dbReference type="EMBL" id="MPN13591.1"/>
    </source>
</evidence>
<sequence>MVVFDLDPGLPAGILECAQVSLWLRELLSRYSLQCFAKTSGSKGLQVYLPLNTPSNYDITKKFAHTVARFLEQAHPDFVVSNMRKNLRKGKVFVDWSQNDDHKTTVCVYSLRARKRPTVSTPVLWSEIETMLAKRDSELLTFDAQQVLDRVAKHGDLFSPLLSVRQQLPKLDF</sequence>
<feature type="domain" description="DNA ligase D polymerase" evidence="1">
    <location>
        <begin position="2"/>
        <end position="158"/>
    </location>
</feature>
<dbReference type="InterPro" id="IPR052171">
    <property type="entry name" value="NHEJ_LigD"/>
</dbReference>
<accession>A0A645FGT8</accession>
<organism evidence="2">
    <name type="scientific">bioreactor metagenome</name>
    <dbReference type="NCBI Taxonomy" id="1076179"/>
    <lineage>
        <taxon>unclassified sequences</taxon>
        <taxon>metagenomes</taxon>
        <taxon>ecological metagenomes</taxon>
    </lineage>
</organism>